<dbReference type="EMBL" id="KN837253">
    <property type="protein sequence ID" value="KIJ30850.1"/>
    <property type="molecule type" value="Genomic_DNA"/>
</dbReference>
<feature type="compositionally biased region" description="Polar residues" evidence="1">
    <location>
        <begin position="11"/>
        <end position="30"/>
    </location>
</feature>
<name>A0A0C9V0B2_SPHS4</name>
<dbReference type="AlphaFoldDB" id="A0A0C9V0B2"/>
<dbReference type="Proteomes" id="UP000054279">
    <property type="component" value="Unassembled WGS sequence"/>
</dbReference>
<evidence type="ECO:0000313" key="2">
    <source>
        <dbReference type="EMBL" id="KIJ30850.1"/>
    </source>
</evidence>
<dbReference type="HOGENOM" id="CLU_1982978_0_0_1"/>
<evidence type="ECO:0000256" key="1">
    <source>
        <dbReference type="SAM" id="MobiDB-lite"/>
    </source>
</evidence>
<feature type="region of interest" description="Disordered" evidence="1">
    <location>
        <begin position="1"/>
        <end position="30"/>
    </location>
</feature>
<evidence type="ECO:0000313" key="3">
    <source>
        <dbReference type="Proteomes" id="UP000054279"/>
    </source>
</evidence>
<proteinExistence type="predicted"/>
<gene>
    <name evidence="2" type="ORF">M422DRAFT_267562</name>
</gene>
<keyword evidence="3" id="KW-1185">Reference proteome</keyword>
<reference evidence="2 3" key="1">
    <citation type="submission" date="2014-06" db="EMBL/GenBank/DDBJ databases">
        <title>Evolutionary Origins and Diversification of the Mycorrhizal Mutualists.</title>
        <authorList>
            <consortium name="DOE Joint Genome Institute"/>
            <consortium name="Mycorrhizal Genomics Consortium"/>
            <person name="Kohler A."/>
            <person name="Kuo A."/>
            <person name="Nagy L.G."/>
            <person name="Floudas D."/>
            <person name="Copeland A."/>
            <person name="Barry K.W."/>
            <person name="Cichocki N."/>
            <person name="Veneault-Fourrey C."/>
            <person name="LaButti K."/>
            <person name="Lindquist E.A."/>
            <person name="Lipzen A."/>
            <person name="Lundell T."/>
            <person name="Morin E."/>
            <person name="Murat C."/>
            <person name="Riley R."/>
            <person name="Ohm R."/>
            <person name="Sun H."/>
            <person name="Tunlid A."/>
            <person name="Henrissat B."/>
            <person name="Grigoriev I.V."/>
            <person name="Hibbett D.S."/>
            <person name="Martin F."/>
        </authorList>
    </citation>
    <scope>NUCLEOTIDE SEQUENCE [LARGE SCALE GENOMIC DNA]</scope>
    <source>
        <strain evidence="2 3">SS14</strain>
    </source>
</reference>
<accession>A0A0C9V0B2</accession>
<sequence>MHDPRHRLQEGANSSLLPPPTNAMSNSEPSSFIQNLMNSLNMSTIPPHPSHNVIQRGGDIQVELANLYLDNDQIQRIRTMYQSGQIFQQLFTESIIDQKAAQTVLGGQGLDVIQLKEKGLKDLGNC</sequence>
<organism evidence="2 3">
    <name type="scientific">Sphaerobolus stellatus (strain SS14)</name>
    <dbReference type="NCBI Taxonomy" id="990650"/>
    <lineage>
        <taxon>Eukaryota</taxon>
        <taxon>Fungi</taxon>
        <taxon>Dikarya</taxon>
        <taxon>Basidiomycota</taxon>
        <taxon>Agaricomycotina</taxon>
        <taxon>Agaricomycetes</taxon>
        <taxon>Phallomycetidae</taxon>
        <taxon>Geastrales</taxon>
        <taxon>Sphaerobolaceae</taxon>
        <taxon>Sphaerobolus</taxon>
    </lineage>
</organism>
<protein>
    <submittedName>
        <fullName evidence="2">Uncharacterized protein</fullName>
    </submittedName>
</protein>